<sequence>MIVSMCVPYLLINPDNMAQHDGSQCCTVGLLYLLSSFLHISSWNILIYKVQPMADVKNLVCNVLIHQSILFGVFYIIIFFKNTDCYGSIFSVSKSESIFCLKMDA</sequence>
<evidence type="ECO:0000313" key="2">
    <source>
        <dbReference type="EMBL" id="KAK3610585.1"/>
    </source>
</evidence>
<keyword evidence="3" id="KW-1185">Reference proteome</keyword>
<evidence type="ECO:0000256" key="1">
    <source>
        <dbReference type="SAM" id="Phobius"/>
    </source>
</evidence>
<keyword evidence="1" id="KW-0812">Transmembrane</keyword>
<evidence type="ECO:0000313" key="3">
    <source>
        <dbReference type="Proteomes" id="UP001195483"/>
    </source>
</evidence>
<reference evidence="2" key="2">
    <citation type="journal article" date="2021" name="Genome Biol. Evol.">
        <title>Developing a high-quality reference genome for a parasitic bivalve with doubly uniparental inheritance (Bivalvia: Unionida).</title>
        <authorList>
            <person name="Smith C.H."/>
        </authorList>
    </citation>
    <scope>NUCLEOTIDE SEQUENCE</scope>
    <source>
        <strain evidence="2">CHS0354</strain>
        <tissue evidence="2">Mantle</tissue>
    </source>
</reference>
<proteinExistence type="predicted"/>
<feature type="transmembrane region" description="Helical" evidence="1">
    <location>
        <begin position="29"/>
        <end position="47"/>
    </location>
</feature>
<dbReference type="AlphaFoldDB" id="A0AAE0TIJ9"/>
<reference evidence="2" key="1">
    <citation type="journal article" date="2021" name="Genome Biol. Evol.">
        <title>A High-Quality Reference Genome for a Parasitic Bivalve with Doubly Uniparental Inheritance (Bivalvia: Unionida).</title>
        <authorList>
            <person name="Smith C.H."/>
        </authorList>
    </citation>
    <scope>NUCLEOTIDE SEQUENCE</scope>
    <source>
        <strain evidence="2">CHS0354</strain>
    </source>
</reference>
<feature type="transmembrane region" description="Helical" evidence="1">
    <location>
        <begin position="59"/>
        <end position="80"/>
    </location>
</feature>
<reference evidence="2" key="3">
    <citation type="submission" date="2023-05" db="EMBL/GenBank/DDBJ databases">
        <authorList>
            <person name="Smith C.H."/>
        </authorList>
    </citation>
    <scope>NUCLEOTIDE SEQUENCE</scope>
    <source>
        <strain evidence="2">CHS0354</strain>
        <tissue evidence="2">Mantle</tissue>
    </source>
</reference>
<name>A0AAE0TIJ9_9BIVA</name>
<gene>
    <name evidence="2" type="ORF">CHS0354_009025</name>
</gene>
<keyword evidence="1" id="KW-0472">Membrane</keyword>
<protein>
    <submittedName>
        <fullName evidence="2">Uncharacterized protein</fullName>
    </submittedName>
</protein>
<comment type="caution">
    <text evidence="2">The sequence shown here is derived from an EMBL/GenBank/DDBJ whole genome shotgun (WGS) entry which is preliminary data.</text>
</comment>
<accession>A0AAE0TIJ9</accession>
<dbReference type="Proteomes" id="UP001195483">
    <property type="component" value="Unassembled WGS sequence"/>
</dbReference>
<organism evidence="2 3">
    <name type="scientific">Potamilus streckersoni</name>
    <dbReference type="NCBI Taxonomy" id="2493646"/>
    <lineage>
        <taxon>Eukaryota</taxon>
        <taxon>Metazoa</taxon>
        <taxon>Spiralia</taxon>
        <taxon>Lophotrochozoa</taxon>
        <taxon>Mollusca</taxon>
        <taxon>Bivalvia</taxon>
        <taxon>Autobranchia</taxon>
        <taxon>Heteroconchia</taxon>
        <taxon>Palaeoheterodonta</taxon>
        <taxon>Unionida</taxon>
        <taxon>Unionoidea</taxon>
        <taxon>Unionidae</taxon>
        <taxon>Ambleminae</taxon>
        <taxon>Lampsilini</taxon>
        <taxon>Potamilus</taxon>
    </lineage>
</organism>
<dbReference type="EMBL" id="JAEAOA010000587">
    <property type="protein sequence ID" value="KAK3610585.1"/>
    <property type="molecule type" value="Genomic_DNA"/>
</dbReference>
<keyword evidence="1" id="KW-1133">Transmembrane helix</keyword>